<evidence type="ECO:0000313" key="2">
    <source>
        <dbReference type="EMBL" id="CFR96929.1"/>
    </source>
</evidence>
<reference evidence="2 3" key="1">
    <citation type="submission" date="2015-03" db="EMBL/GenBank/DDBJ databases">
        <authorList>
            <consortium name="Pathogen Informatics"/>
        </authorList>
    </citation>
    <scope>NUCLEOTIDE SEQUENCE [LARGE SCALE GENOMIC DNA]</scope>
    <source>
        <strain evidence="2 3">C09601061</strain>
    </source>
</reference>
<feature type="region of interest" description="Disordered" evidence="1">
    <location>
        <begin position="1"/>
        <end position="68"/>
    </location>
</feature>
<sequence>MGCELVEYPSTRRPVGVSGYQCSDWQDENEIVEGDVRGGEGGGGEQHNPHHDRRDTASERQHGDHDYD</sequence>
<proteinExistence type="predicted"/>
<protein>
    <submittedName>
        <fullName evidence="2">Uncharacterized protein</fullName>
    </submittedName>
</protein>
<accession>A0A654U4H3</accession>
<evidence type="ECO:0000256" key="1">
    <source>
        <dbReference type="SAM" id="MobiDB-lite"/>
    </source>
</evidence>
<dbReference type="Proteomes" id="UP000046680">
    <property type="component" value="Unassembled WGS sequence"/>
</dbReference>
<dbReference type="EMBL" id="CGCX01001539">
    <property type="protein sequence ID" value="CFR96929.1"/>
    <property type="molecule type" value="Genomic_DNA"/>
</dbReference>
<feature type="compositionally biased region" description="Basic and acidic residues" evidence="1">
    <location>
        <begin position="47"/>
        <end position="68"/>
    </location>
</feature>
<dbReference type="AlphaFoldDB" id="A0A654U4H3"/>
<gene>
    <name evidence="2" type="ORF">ERS007657_03303</name>
</gene>
<organism evidence="2 3">
    <name type="scientific">Mycobacterium tuberculosis</name>
    <dbReference type="NCBI Taxonomy" id="1773"/>
    <lineage>
        <taxon>Bacteria</taxon>
        <taxon>Bacillati</taxon>
        <taxon>Actinomycetota</taxon>
        <taxon>Actinomycetes</taxon>
        <taxon>Mycobacteriales</taxon>
        <taxon>Mycobacteriaceae</taxon>
        <taxon>Mycobacterium</taxon>
        <taxon>Mycobacterium tuberculosis complex</taxon>
    </lineage>
</organism>
<evidence type="ECO:0000313" key="3">
    <source>
        <dbReference type="Proteomes" id="UP000046680"/>
    </source>
</evidence>
<name>A0A654U4H3_MYCTX</name>